<accession>A0ABN8R2W5</accession>
<keyword evidence="1" id="KW-1015">Disulfide bond</keyword>
<organism evidence="7 8">
    <name type="scientific">Porites lobata</name>
    <dbReference type="NCBI Taxonomy" id="104759"/>
    <lineage>
        <taxon>Eukaryota</taxon>
        <taxon>Metazoa</taxon>
        <taxon>Cnidaria</taxon>
        <taxon>Anthozoa</taxon>
        <taxon>Hexacorallia</taxon>
        <taxon>Scleractinia</taxon>
        <taxon>Fungiina</taxon>
        <taxon>Poritidae</taxon>
        <taxon>Porites</taxon>
    </lineage>
</organism>
<dbReference type="PROSITE" id="PS50011">
    <property type="entry name" value="PROTEIN_KINASE_DOM"/>
    <property type="match status" value="1"/>
</dbReference>
<comment type="caution">
    <text evidence="2">Lacks conserved residue(s) required for the propagation of feature annotation.</text>
</comment>
<name>A0ABN8R2W5_9CNID</name>
<evidence type="ECO:0000313" key="8">
    <source>
        <dbReference type="Proteomes" id="UP001159405"/>
    </source>
</evidence>
<dbReference type="PANTHER" id="PTHR19324:SF33">
    <property type="entry name" value="MUCIN-5AC"/>
    <property type="match status" value="1"/>
</dbReference>
<dbReference type="InterPro" id="IPR035914">
    <property type="entry name" value="Sperma_CUB_dom_sf"/>
</dbReference>
<dbReference type="PANTHER" id="PTHR19324">
    <property type="entry name" value="PERFORIN-LIKE PROTEIN 1"/>
    <property type="match status" value="1"/>
</dbReference>
<keyword evidence="4" id="KW-0472">Membrane</keyword>
<evidence type="ECO:0000259" key="5">
    <source>
        <dbReference type="PROSITE" id="PS01180"/>
    </source>
</evidence>
<evidence type="ECO:0000256" key="4">
    <source>
        <dbReference type="SAM" id="Phobius"/>
    </source>
</evidence>
<evidence type="ECO:0000313" key="7">
    <source>
        <dbReference type="EMBL" id="CAH3171799.1"/>
    </source>
</evidence>
<reference evidence="7 8" key="1">
    <citation type="submission" date="2022-05" db="EMBL/GenBank/DDBJ databases">
        <authorList>
            <consortium name="Genoscope - CEA"/>
            <person name="William W."/>
        </authorList>
    </citation>
    <scope>NUCLEOTIDE SEQUENCE [LARGE SCALE GENOMIC DNA]</scope>
</reference>
<dbReference type="Gene3D" id="3.30.200.20">
    <property type="entry name" value="Phosphorylase Kinase, domain 1"/>
    <property type="match status" value="1"/>
</dbReference>
<feature type="transmembrane region" description="Helical" evidence="4">
    <location>
        <begin position="405"/>
        <end position="425"/>
    </location>
</feature>
<keyword evidence="4" id="KW-0812">Transmembrane</keyword>
<dbReference type="SMART" id="SM00042">
    <property type="entry name" value="CUB"/>
    <property type="match status" value="1"/>
</dbReference>
<dbReference type="Pfam" id="PF16977">
    <property type="entry name" value="ApeC"/>
    <property type="match status" value="1"/>
</dbReference>
<dbReference type="SUPFAM" id="SSF49854">
    <property type="entry name" value="Spermadhesin, CUB domain"/>
    <property type="match status" value="1"/>
</dbReference>
<dbReference type="Pfam" id="PF00431">
    <property type="entry name" value="CUB"/>
    <property type="match status" value="1"/>
</dbReference>
<dbReference type="InterPro" id="IPR000719">
    <property type="entry name" value="Prot_kinase_dom"/>
</dbReference>
<keyword evidence="8" id="KW-1185">Reference proteome</keyword>
<dbReference type="PROSITE" id="PS01180">
    <property type="entry name" value="CUB"/>
    <property type="match status" value="1"/>
</dbReference>
<dbReference type="EMBL" id="CALNXK010000167">
    <property type="protein sequence ID" value="CAH3171799.1"/>
    <property type="molecule type" value="Genomic_DNA"/>
</dbReference>
<keyword evidence="4" id="KW-1133">Transmembrane helix</keyword>
<comment type="caution">
    <text evidence="7">The sequence shown here is derived from an EMBL/GenBank/DDBJ whole genome shotgun (WGS) entry which is preliminary data.</text>
</comment>
<feature type="compositionally biased region" description="Basic and acidic residues" evidence="3">
    <location>
        <begin position="373"/>
        <end position="385"/>
    </location>
</feature>
<dbReference type="CDD" id="cd00041">
    <property type="entry name" value="CUB"/>
    <property type="match status" value="1"/>
</dbReference>
<feature type="region of interest" description="Disordered" evidence="3">
    <location>
        <begin position="500"/>
        <end position="526"/>
    </location>
</feature>
<dbReference type="InterPro" id="IPR000859">
    <property type="entry name" value="CUB_dom"/>
</dbReference>
<dbReference type="Gene3D" id="2.60.120.290">
    <property type="entry name" value="Spermadhesin, CUB domain"/>
    <property type="match status" value="1"/>
</dbReference>
<gene>
    <name evidence="7" type="ORF">PLOB_00012143</name>
</gene>
<dbReference type="SUPFAM" id="SSF56112">
    <property type="entry name" value="Protein kinase-like (PK-like)"/>
    <property type="match status" value="1"/>
</dbReference>
<feature type="non-terminal residue" evidence="7">
    <location>
        <position position="566"/>
    </location>
</feature>
<dbReference type="InterPro" id="IPR031569">
    <property type="entry name" value="ApeC"/>
</dbReference>
<evidence type="ECO:0000256" key="3">
    <source>
        <dbReference type="SAM" id="MobiDB-lite"/>
    </source>
</evidence>
<feature type="domain" description="CUB" evidence="5">
    <location>
        <begin position="230"/>
        <end position="342"/>
    </location>
</feature>
<protein>
    <submittedName>
        <fullName evidence="7">Uncharacterized protein</fullName>
    </submittedName>
</protein>
<evidence type="ECO:0000256" key="2">
    <source>
        <dbReference type="PROSITE-ProRule" id="PRU00059"/>
    </source>
</evidence>
<evidence type="ECO:0000259" key="6">
    <source>
        <dbReference type="PROSITE" id="PS50011"/>
    </source>
</evidence>
<dbReference type="InterPro" id="IPR011009">
    <property type="entry name" value="Kinase-like_dom_sf"/>
</dbReference>
<feature type="domain" description="Protein kinase" evidence="6">
    <location>
        <begin position="475"/>
        <end position="566"/>
    </location>
</feature>
<dbReference type="Proteomes" id="UP001159405">
    <property type="component" value="Unassembled WGS sequence"/>
</dbReference>
<feature type="region of interest" description="Disordered" evidence="3">
    <location>
        <begin position="365"/>
        <end position="391"/>
    </location>
</feature>
<evidence type="ECO:0000256" key="1">
    <source>
        <dbReference type="ARBA" id="ARBA00023157"/>
    </source>
</evidence>
<proteinExistence type="predicted"/>
<feature type="compositionally biased region" description="Basic residues" evidence="3">
    <location>
        <begin position="501"/>
        <end position="510"/>
    </location>
</feature>
<sequence length="566" mass="63662">MLLRDTLGFISLLQCLKPSGSNRWPAGTYGIPKPDSGCPKTDHFQWLEGWRSQGSNSNNLNNSCSAEFHLDGTVDNTKVNRSFCIKDDTKYDSIRPTWPKGQYCIYKKGKCPYVMHIGFVEWDDENSLNANSKGGTCPAGKYVGDNTEIRFCCRTDGNKREPIILPTKLPFFLLAYGSGECQMVKWAIATSEWIYYDTEKVNNRDDRRWPYPYNAETRHPTIHYCYYRGCNTLLNGTRGTFHSPNYPAKYPNGQYCSWRITVNPAQRIHLVFTTFSLQNENNTDALYVYDGKNEEGKELGVFYGKHPPPIRGICSSSNEVFVMFISDSSVSSTGFNASYCDNQCPETTTAASTLSVITKSTTSKEYTTTKGGAKGDKTEQSEEKVPTSSNPNLSSLEVLSKEATVALSVVGAILFLLVFAFVCFIRHQRKQIVEYRNQLFRIHTGKHQIDNNRTLLEQCNDLPYDPDFEFPEDKLILGELLGSGAFGKVIKAEAIGINNKSQKKSQRRPKTFGQHTTGHAYHDPRGSAYTKTTVAVKTVKEGATKEEVRDLASELKILIYVGEHKN</sequence>